<dbReference type="InterPro" id="IPR050185">
    <property type="entry name" value="Ub_carboxyl-term_hydrolase"/>
</dbReference>
<dbReference type="EC" id="3.4.19.12" evidence="2"/>
<feature type="region of interest" description="Disordered" evidence="3">
    <location>
        <begin position="173"/>
        <end position="197"/>
    </location>
</feature>
<evidence type="ECO:0000256" key="3">
    <source>
        <dbReference type="SAM" id="MobiDB-lite"/>
    </source>
</evidence>
<dbReference type="PROSITE" id="PS50235">
    <property type="entry name" value="USP_3"/>
    <property type="match status" value="1"/>
</dbReference>
<dbReference type="InterPro" id="IPR001394">
    <property type="entry name" value="Peptidase_C19_UCH"/>
</dbReference>
<dbReference type="AlphaFoldDB" id="A0A7J7J223"/>
<dbReference type="Proteomes" id="UP000593567">
    <property type="component" value="Unassembled WGS sequence"/>
</dbReference>
<dbReference type="Gene3D" id="3.90.70.10">
    <property type="entry name" value="Cysteine proteinases"/>
    <property type="match status" value="1"/>
</dbReference>
<dbReference type="PANTHER" id="PTHR21646">
    <property type="entry name" value="UBIQUITIN CARBOXYL-TERMINAL HYDROLASE"/>
    <property type="match status" value="1"/>
</dbReference>
<sequence>MSIDATIFLLIDALSKKLLENCRTTSEKRDIWLFESLALFCLSVVVLAYHHFPLLLWCLGVITFISATLTGRVDLNYYWESARSYWNEFSDQQENLKLSYGESNAPKASVEPLGLYKNQVSEDQCREYLRQTGEITISNPRPRNISPNSEGLKALRYNEQKAMYELIRPSPVDSKQGAVLRQRTPSQPSDVVSSEELPKLRNTSSVVNNLETFGSRMLSMFGLPYAGTVRPNLPPGLGGSGDNLCFMNSVLQCIARGPNLADELAEEVKSCSLQDKNKLSLLDAVAETLQQINEMPSANTIPVINTKSLCLAGSQVNPDLLSGPTRHQMQQDACEFLSWLLYELHEAVNDPKGSKDKNYHDQSMATLKTVYGNISESYAEVMKSECKEQISKANGLSDLVLAEAVQNYSNLEWMSHRRNNRSIVDDSFTFQCLELRMCSTCKSTSAHVQNMNVLSLPVVLQDSEVSLADCLSSYTLQEKLIGCERIQCVTCYKPAGDQSPAADTSLAQNKNFMVIDKTNMSALSPIQPRSVRDVRPQILSSTPLQVFANKKQLKAKQDLVSTSKVLTEGIRQSFLRRLPECLIIQLLRFSYDSSSRKIRKVHTPVAISQELDLSVVTYDASVDREDMAGISKTNLYSLYAVSVHVGGENTNSGHYLSFCKAIDGCWYKFDDENVILIQNIDEQLKRPLIKENSYLLFYKKQHKNNI</sequence>
<evidence type="ECO:0000259" key="5">
    <source>
        <dbReference type="PROSITE" id="PS50235"/>
    </source>
</evidence>
<evidence type="ECO:0000256" key="1">
    <source>
        <dbReference type="ARBA" id="ARBA00000707"/>
    </source>
</evidence>
<evidence type="ECO:0000313" key="7">
    <source>
        <dbReference type="Proteomes" id="UP000593567"/>
    </source>
</evidence>
<dbReference type="InterPro" id="IPR038765">
    <property type="entry name" value="Papain-like_cys_pep_sf"/>
</dbReference>
<keyword evidence="7" id="KW-1185">Reference proteome</keyword>
<protein>
    <recommendedName>
        <fullName evidence="2">ubiquitinyl hydrolase 1</fullName>
        <ecNumber evidence="2">3.4.19.12</ecNumber>
    </recommendedName>
</protein>
<dbReference type="OrthoDB" id="292964at2759"/>
<feature type="compositionally biased region" description="Polar residues" evidence="3">
    <location>
        <begin position="183"/>
        <end position="192"/>
    </location>
</feature>
<feature type="transmembrane region" description="Helical" evidence="4">
    <location>
        <begin position="31"/>
        <end position="48"/>
    </location>
</feature>
<comment type="catalytic activity">
    <reaction evidence="1">
        <text>Thiol-dependent hydrolysis of ester, thioester, amide, peptide and isopeptide bonds formed by the C-terminal Gly of ubiquitin (a 76-residue protein attached to proteins as an intracellular targeting signal).</text>
        <dbReference type="EC" id="3.4.19.12"/>
    </reaction>
</comment>
<dbReference type="InterPro" id="IPR018200">
    <property type="entry name" value="USP_CS"/>
</dbReference>
<dbReference type="InterPro" id="IPR028889">
    <property type="entry name" value="USP"/>
</dbReference>
<feature type="domain" description="USP" evidence="5">
    <location>
        <begin position="235"/>
        <end position="701"/>
    </location>
</feature>
<evidence type="ECO:0000256" key="2">
    <source>
        <dbReference type="ARBA" id="ARBA00012759"/>
    </source>
</evidence>
<reference evidence="6" key="1">
    <citation type="submission" date="2020-06" db="EMBL/GenBank/DDBJ databases">
        <title>Draft genome of Bugula neritina, a colonial animal packing powerful symbionts and potential medicines.</title>
        <authorList>
            <person name="Rayko M."/>
        </authorList>
    </citation>
    <scope>NUCLEOTIDE SEQUENCE [LARGE SCALE GENOMIC DNA]</scope>
    <source>
        <strain evidence="6">Kwan_BN1</strain>
    </source>
</reference>
<dbReference type="Pfam" id="PF00443">
    <property type="entry name" value="UCH"/>
    <property type="match status" value="1"/>
</dbReference>
<keyword evidence="4" id="KW-1133">Transmembrane helix</keyword>
<keyword evidence="4" id="KW-0812">Transmembrane</keyword>
<evidence type="ECO:0000256" key="4">
    <source>
        <dbReference type="SAM" id="Phobius"/>
    </source>
</evidence>
<dbReference type="CDD" id="cd02257">
    <property type="entry name" value="Peptidase_C19"/>
    <property type="match status" value="1"/>
</dbReference>
<dbReference type="PROSITE" id="PS00973">
    <property type="entry name" value="USP_2"/>
    <property type="match status" value="1"/>
</dbReference>
<organism evidence="6 7">
    <name type="scientific">Bugula neritina</name>
    <name type="common">Brown bryozoan</name>
    <name type="synonym">Sertularia neritina</name>
    <dbReference type="NCBI Taxonomy" id="10212"/>
    <lineage>
        <taxon>Eukaryota</taxon>
        <taxon>Metazoa</taxon>
        <taxon>Spiralia</taxon>
        <taxon>Lophotrochozoa</taxon>
        <taxon>Bryozoa</taxon>
        <taxon>Gymnolaemata</taxon>
        <taxon>Cheilostomatida</taxon>
        <taxon>Flustrina</taxon>
        <taxon>Buguloidea</taxon>
        <taxon>Bugulidae</taxon>
        <taxon>Bugula</taxon>
    </lineage>
</organism>
<dbReference type="PANTHER" id="PTHR21646:SF23">
    <property type="entry name" value="UBIQUITIN CARBOXYL-TERMINAL HYDROLASE USP2"/>
    <property type="match status" value="1"/>
</dbReference>
<evidence type="ECO:0000313" key="6">
    <source>
        <dbReference type="EMBL" id="KAF6020220.1"/>
    </source>
</evidence>
<name>A0A7J7J223_BUGNE</name>
<comment type="caution">
    <text evidence="6">The sequence shown here is derived from an EMBL/GenBank/DDBJ whole genome shotgun (WGS) entry which is preliminary data.</text>
</comment>
<accession>A0A7J7J223</accession>
<proteinExistence type="predicted"/>
<dbReference type="EMBL" id="VXIV02003185">
    <property type="protein sequence ID" value="KAF6020220.1"/>
    <property type="molecule type" value="Genomic_DNA"/>
</dbReference>
<dbReference type="GO" id="GO:0004843">
    <property type="term" value="F:cysteine-type deubiquitinase activity"/>
    <property type="evidence" value="ECO:0007669"/>
    <property type="project" value="UniProtKB-EC"/>
</dbReference>
<dbReference type="SUPFAM" id="SSF54001">
    <property type="entry name" value="Cysteine proteinases"/>
    <property type="match status" value="1"/>
</dbReference>
<gene>
    <name evidence="6" type="ORF">EB796_021461</name>
</gene>
<keyword evidence="4" id="KW-0472">Membrane</keyword>
<dbReference type="GO" id="GO:0016579">
    <property type="term" value="P:protein deubiquitination"/>
    <property type="evidence" value="ECO:0007669"/>
    <property type="project" value="InterPro"/>
</dbReference>